<name>A0A4V1KJG7_9HYPH</name>
<reference evidence="2 3" key="1">
    <citation type="submission" date="2018-12" db="EMBL/GenBank/DDBJ databases">
        <title>bacterium Hansschlegelia zhihuaiae S113.</title>
        <authorList>
            <person name="He J."/>
        </authorList>
    </citation>
    <scope>NUCLEOTIDE SEQUENCE [LARGE SCALE GENOMIC DNA]</scope>
    <source>
        <strain evidence="2 3">S 113</strain>
    </source>
</reference>
<dbReference type="Proteomes" id="UP000289708">
    <property type="component" value="Unassembled WGS sequence"/>
</dbReference>
<keyword evidence="3" id="KW-1185">Reference proteome</keyword>
<organism evidence="2 3">
    <name type="scientific">Hansschlegelia zhihuaiae</name>
    <dbReference type="NCBI Taxonomy" id="405005"/>
    <lineage>
        <taxon>Bacteria</taxon>
        <taxon>Pseudomonadati</taxon>
        <taxon>Pseudomonadota</taxon>
        <taxon>Alphaproteobacteria</taxon>
        <taxon>Hyphomicrobiales</taxon>
        <taxon>Methylopilaceae</taxon>
        <taxon>Hansschlegelia</taxon>
    </lineage>
</organism>
<sequence>MSDLFLSLAARAAGLRPEGAPLLTPRSAARFETAPAEPEIETPDSFASVLRKDGRPPAPRETAKEGAGAAPPAALERRASERPDRLVADRPDIAGKQFSSPPPPTVLGVEGEALHPAPSRPPAPSLPDRAVAAPRVGPTAVDRPVAARARSDAAPDVDSLQADAVAPAARKVPDVEVETPTAPPQRERETARFAPLVAAPALTPPTGRVTPPPVNVSIGRIEVSLAPPPQERALARVERIRGFAGYEGARRGRR</sequence>
<proteinExistence type="predicted"/>
<feature type="compositionally biased region" description="Basic and acidic residues" evidence="1">
    <location>
        <begin position="75"/>
        <end position="93"/>
    </location>
</feature>
<dbReference type="EMBL" id="RYFI01000005">
    <property type="protein sequence ID" value="RXF74132.1"/>
    <property type="molecule type" value="Genomic_DNA"/>
</dbReference>
<dbReference type="AlphaFoldDB" id="A0A4V1KJG7"/>
<gene>
    <name evidence="2" type="ORF">EK403_07100</name>
</gene>
<protein>
    <submittedName>
        <fullName evidence="2">Uncharacterized protein</fullName>
    </submittedName>
</protein>
<evidence type="ECO:0000256" key="1">
    <source>
        <dbReference type="SAM" id="MobiDB-lite"/>
    </source>
</evidence>
<feature type="region of interest" description="Disordered" evidence="1">
    <location>
        <begin position="16"/>
        <end position="193"/>
    </location>
</feature>
<evidence type="ECO:0000313" key="3">
    <source>
        <dbReference type="Proteomes" id="UP000289708"/>
    </source>
</evidence>
<feature type="compositionally biased region" description="Low complexity" evidence="1">
    <location>
        <begin position="65"/>
        <end position="74"/>
    </location>
</feature>
<comment type="caution">
    <text evidence="2">The sequence shown here is derived from an EMBL/GenBank/DDBJ whole genome shotgun (WGS) entry which is preliminary data.</text>
</comment>
<evidence type="ECO:0000313" key="2">
    <source>
        <dbReference type="EMBL" id="RXF74132.1"/>
    </source>
</evidence>
<accession>A0A4V1KJG7</accession>